<dbReference type="SUPFAM" id="SSF52499">
    <property type="entry name" value="Isochorismatase-like hydrolases"/>
    <property type="match status" value="1"/>
</dbReference>
<feature type="domain" description="Isochorismatase-like" evidence="1">
    <location>
        <begin position="8"/>
        <end position="157"/>
    </location>
</feature>
<keyword evidence="2" id="KW-0378">Hydrolase</keyword>
<organism evidence="2 3">
    <name type="scientific">Neptunomonas concharum</name>
    <dbReference type="NCBI Taxonomy" id="1031538"/>
    <lineage>
        <taxon>Bacteria</taxon>
        <taxon>Pseudomonadati</taxon>
        <taxon>Pseudomonadota</taxon>
        <taxon>Gammaproteobacteria</taxon>
        <taxon>Oceanospirillales</taxon>
        <taxon>Oceanospirillaceae</taxon>
        <taxon>Neptunomonas</taxon>
    </lineage>
</organism>
<dbReference type="InterPro" id="IPR000868">
    <property type="entry name" value="Isochorismatase-like_dom"/>
</dbReference>
<gene>
    <name evidence="2" type="ORF">F0U83_10220</name>
</gene>
<dbReference type="Proteomes" id="UP000324760">
    <property type="component" value="Chromosome"/>
</dbReference>
<dbReference type="RefSeq" id="WP_138987633.1">
    <property type="nucleotide sequence ID" value="NZ_CP043869.1"/>
</dbReference>
<dbReference type="PANTHER" id="PTHR14119">
    <property type="entry name" value="HYDROLASE"/>
    <property type="match status" value="1"/>
</dbReference>
<name>A0A5P1RBR6_9GAMM</name>
<accession>A0A5P1RBR6</accession>
<dbReference type="CDD" id="cd01012">
    <property type="entry name" value="YcaC_related"/>
    <property type="match status" value="1"/>
</dbReference>
<dbReference type="OrthoDB" id="9796958at2"/>
<sequence length="181" mass="20684">MLIHPDKSCLLVVDIQDKLVPAIHQRETLVENSKWLIEIANFLKVPVFTSEQYPKGLGHTIEALKEVLTDSTYMEKTFFSCMSEPACNQAINNKRPDQVVVIGMEAHVCVLQTAIQLRQQAREVFVVEDCISSRNPTDKACALQRMRACGIHIVTREMVAFEWLQKAGTPEFRHISQQYIR</sequence>
<dbReference type="GO" id="GO:0016787">
    <property type="term" value="F:hydrolase activity"/>
    <property type="evidence" value="ECO:0007669"/>
    <property type="project" value="UniProtKB-KW"/>
</dbReference>
<proteinExistence type="predicted"/>
<evidence type="ECO:0000313" key="3">
    <source>
        <dbReference type="Proteomes" id="UP000324760"/>
    </source>
</evidence>
<dbReference type="KEGG" id="ncu:F0U83_10220"/>
<dbReference type="Pfam" id="PF00857">
    <property type="entry name" value="Isochorismatase"/>
    <property type="match status" value="1"/>
</dbReference>
<dbReference type="Gene3D" id="3.40.50.850">
    <property type="entry name" value="Isochorismatase-like"/>
    <property type="match status" value="1"/>
</dbReference>
<dbReference type="InterPro" id="IPR050993">
    <property type="entry name" value="Isochorismatase_domain"/>
</dbReference>
<evidence type="ECO:0000259" key="1">
    <source>
        <dbReference type="Pfam" id="PF00857"/>
    </source>
</evidence>
<keyword evidence="3" id="KW-1185">Reference proteome</keyword>
<reference evidence="2 3" key="1">
    <citation type="journal article" date="2019" name="Biochem. Eng. J.">
        <title>Metabolic engineering of the marine bacteria Neptunomonas concharum for the production of acetoin and meso-2,3-butanediol from acetate.</title>
        <authorList>
            <person name="Li W."/>
            <person name="Pu N."/>
            <person name="Liu C.-X."/>
            <person name="Yuan Q.-P."/>
            <person name="Li Z.-J."/>
        </authorList>
    </citation>
    <scope>NUCLEOTIDE SEQUENCE [LARGE SCALE GENOMIC DNA]</scope>
    <source>
        <strain evidence="2 3">JCM17730</strain>
    </source>
</reference>
<dbReference type="PANTHER" id="PTHR14119:SF3">
    <property type="entry name" value="ISOCHORISMATASE DOMAIN-CONTAINING PROTEIN 2"/>
    <property type="match status" value="1"/>
</dbReference>
<dbReference type="EMBL" id="CP043869">
    <property type="protein sequence ID" value="QEQ97058.1"/>
    <property type="molecule type" value="Genomic_DNA"/>
</dbReference>
<protein>
    <submittedName>
        <fullName evidence="2">Hydrolase</fullName>
    </submittedName>
</protein>
<evidence type="ECO:0000313" key="2">
    <source>
        <dbReference type="EMBL" id="QEQ97058.1"/>
    </source>
</evidence>
<dbReference type="AlphaFoldDB" id="A0A5P1RBR6"/>
<dbReference type="InterPro" id="IPR036380">
    <property type="entry name" value="Isochorismatase-like_sf"/>
</dbReference>